<dbReference type="AlphaFoldDB" id="A0A1M7DA35"/>
<gene>
    <name evidence="1" type="ORF">SAMN02745136_05640</name>
</gene>
<accession>A0A1M7DA35</accession>
<name>A0A1M7DA35_9FIRM</name>
<keyword evidence="2" id="KW-1185">Reference proteome</keyword>
<organism evidence="1 2">
    <name type="scientific">Anaerocolumna jejuensis DSM 15929</name>
    <dbReference type="NCBI Taxonomy" id="1121322"/>
    <lineage>
        <taxon>Bacteria</taxon>
        <taxon>Bacillati</taxon>
        <taxon>Bacillota</taxon>
        <taxon>Clostridia</taxon>
        <taxon>Lachnospirales</taxon>
        <taxon>Lachnospiraceae</taxon>
        <taxon>Anaerocolumna</taxon>
    </lineage>
</organism>
<feature type="non-terminal residue" evidence="1">
    <location>
        <position position="63"/>
    </location>
</feature>
<protein>
    <submittedName>
        <fullName evidence="1">Uncharacterized protein</fullName>
    </submittedName>
</protein>
<dbReference type="EMBL" id="FRAC01000052">
    <property type="protein sequence ID" value="SHL76277.1"/>
    <property type="molecule type" value="Genomic_DNA"/>
</dbReference>
<evidence type="ECO:0000313" key="2">
    <source>
        <dbReference type="Proteomes" id="UP000184386"/>
    </source>
</evidence>
<proteinExistence type="predicted"/>
<dbReference type="STRING" id="1121322.SAMN02745136_05640"/>
<reference evidence="1 2" key="1">
    <citation type="submission" date="2016-11" db="EMBL/GenBank/DDBJ databases">
        <authorList>
            <person name="Jaros S."/>
            <person name="Januszkiewicz K."/>
            <person name="Wedrychowicz H."/>
        </authorList>
    </citation>
    <scope>NUCLEOTIDE SEQUENCE [LARGE SCALE GENOMIC DNA]</scope>
    <source>
        <strain evidence="1 2">DSM 15929</strain>
    </source>
</reference>
<dbReference type="Proteomes" id="UP000184386">
    <property type="component" value="Unassembled WGS sequence"/>
</dbReference>
<dbReference type="RefSeq" id="WP_207650873.1">
    <property type="nucleotide sequence ID" value="NZ_FRAC01000052.1"/>
</dbReference>
<evidence type="ECO:0000313" key="1">
    <source>
        <dbReference type="EMBL" id="SHL76277.1"/>
    </source>
</evidence>
<sequence length="63" mass="7380">MSKIPLTGLLLVYEKFIQVYINNIYLKEGIVSLRDIIKDIDINHIRILRINALYNKGKPIIRV</sequence>